<keyword evidence="2" id="KW-1185">Reference proteome</keyword>
<name>A0A6H5GJZ9_9HEMI</name>
<accession>A0A6H5GJZ9</accession>
<dbReference type="EMBL" id="CADCXU010013411">
    <property type="protein sequence ID" value="CAB0003294.1"/>
    <property type="molecule type" value="Genomic_DNA"/>
</dbReference>
<evidence type="ECO:0000313" key="2">
    <source>
        <dbReference type="Proteomes" id="UP000479000"/>
    </source>
</evidence>
<reference evidence="1 2" key="1">
    <citation type="submission" date="2020-02" db="EMBL/GenBank/DDBJ databases">
        <authorList>
            <person name="Ferguson B K."/>
        </authorList>
    </citation>
    <scope>NUCLEOTIDE SEQUENCE [LARGE SCALE GENOMIC DNA]</scope>
</reference>
<evidence type="ECO:0000313" key="1">
    <source>
        <dbReference type="EMBL" id="CAB0003294.1"/>
    </source>
</evidence>
<gene>
    <name evidence="1" type="ORF">NTEN_LOCUS8872</name>
</gene>
<sequence length="80" mass="9619">MVERFARIRPTGNIRANDSCSRMNRYFRVYRNNLCILSIHRNKRLVIRAWPIRWSSSWKPSKPDRSVIDIPSFQEIEILS</sequence>
<dbReference type="Proteomes" id="UP000479000">
    <property type="component" value="Unassembled WGS sequence"/>
</dbReference>
<organism evidence="1 2">
    <name type="scientific">Nesidiocoris tenuis</name>
    <dbReference type="NCBI Taxonomy" id="355587"/>
    <lineage>
        <taxon>Eukaryota</taxon>
        <taxon>Metazoa</taxon>
        <taxon>Ecdysozoa</taxon>
        <taxon>Arthropoda</taxon>
        <taxon>Hexapoda</taxon>
        <taxon>Insecta</taxon>
        <taxon>Pterygota</taxon>
        <taxon>Neoptera</taxon>
        <taxon>Paraneoptera</taxon>
        <taxon>Hemiptera</taxon>
        <taxon>Heteroptera</taxon>
        <taxon>Panheteroptera</taxon>
        <taxon>Cimicomorpha</taxon>
        <taxon>Miridae</taxon>
        <taxon>Dicyphina</taxon>
        <taxon>Nesidiocoris</taxon>
    </lineage>
</organism>
<proteinExistence type="predicted"/>
<dbReference type="AlphaFoldDB" id="A0A6H5GJZ9"/>
<protein>
    <submittedName>
        <fullName evidence="1">Uncharacterized protein</fullName>
    </submittedName>
</protein>